<sequence length="138" mass="14722">MTGRHEVALEVHLDDRVPVVFREVDQDAVAEDAGVVHEYVEVTKSFDGGVDQTLTTLPVGDVVVVGNGFATHRLDFGHNLLGGRTFAARTIEVSTEVIDDHLGAFSGEEKSVLAANATSSASNNCYTTIKKSHDAPSN</sequence>
<proteinExistence type="predicted"/>
<evidence type="ECO:0000313" key="1">
    <source>
        <dbReference type="EMBL" id="CAB4786770.1"/>
    </source>
</evidence>
<name>A0A6J6WPT6_9ZZZZ</name>
<dbReference type="AlphaFoldDB" id="A0A6J6WPT6"/>
<protein>
    <submittedName>
        <fullName evidence="1">Unannotated protein</fullName>
    </submittedName>
</protein>
<accession>A0A6J6WPT6</accession>
<gene>
    <name evidence="1" type="ORF">UFOPK2958_00875</name>
</gene>
<reference evidence="1" key="1">
    <citation type="submission" date="2020-05" db="EMBL/GenBank/DDBJ databases">
        <authorList>
            <person name="Chiriac C."/>
            <person name="Salcher M."/>
            <person name="Ghai R."/>
            <person name="Kavagutti S V."/>
        </authorList>
    </citation>
    <scope>NUCLEOTIDE SEQUENCE</scope>
</reference>
<dbReference type="EMBL" id="CAFAAB010000094">
    <property type="protein sequence ID" value="CAB4786770.1"/>
    <property type="molecule type" value="Genomic_DNA"/>
</dbReference>
<organism evidence="1">
    <name type="scientific">freshwater metagenome</name>
    <dbReference type="NCBI Taxonomy" id="449393"/>
    <lineage>
        <taxon>unclassified sequences</taxon>
        <taxon>metagenomes</taxon>
        <taxon>ecological metagenomes</taxon>
    </lineage>
</organism>